<keyword evidence="2" id="KW-1185">Reference proteome</keyword>
<evidence type="ECO:0000313" key="3">
    <source>
        <dbReference type="WBParaSite" id="ALUE_0000789701-mRNA-1"/>
    </source>
</evidence>
<feature type="region of interest" description="Disordered" evidence="1">
    <location>
        <begin position="122"/>
        <end position="148"/>
    </location>
</feature>
<organism evidence="2 3">
    <name type="scientific">Ascaris lumbricoides</name>
    <name type="common">Giant roundworm</name>
    <dbReference type="NCBI Taxonomy" id="6252"/>
    <lineage>
        <taxon>Eukaryota</taxon>
        <taxon>Metazoa</taxon>
        <taxon>Ecdysozoa</taxon>
        <taxon>Nematoda</taxon>
        <taxon>Chromadorea</taxon>
        <taxon>Rhabditida</taxon>
        <taxon>Spirurina</taxon>
        <taxon>Ascaridomorpha</taxon>
        <taxon>Ascaridoidea</taxon>
        <taxon>Ascarididae</taxon>
        <taxon>Ascaris</taxon>
    </lineage>
</organism>
<name>A0A0M3HX90_ASCLU</name>
<feature type="region of interest" description="Disordered" evidence="1">
    <location>
        <begin position="31"/>
        <end position="54"/>
    </location>
</feature>
<reference evidence="3" key="1">
    <citation type="submission" date="2017-02" db="UniProtKB">
        <authorList>
            <consortium name="WormBaseParasite"/>
        </authorList>
    </citation>
    <scope>IDENTIFICATION</scope>
</reference>
<dbReference type="Proteomes" id="UP000036681">
    <property type="component" value="Unplaced"/>
</dbReference>
<protein>
    <submittedName>
        <fullName evidence="3">ATP-dependent DNA helicase</fullName>
    </submittedName>
</protein>
<accession>A0A0M3HX90</accession>
<evidence type="ECO:0000313" key="2">
    <source>
        <dbReference type="Proteomes" id="UP000036681"/>
    </source>
</evidence>
<sequence length="148" mass="16415">MDRISKRGVLILRGDFRLPPTMSLAAIVADEAERAGSSRENNPSVEGEQVRPNKILARPRGWHKERCPTKPDEEARGMEEIMAAEVASQNEAKRLNDSRLEDIEIEEQAIAELAEVYEAEAASAGTSVTISVERQHANPSDPLWAARR</sequence>
<proteinExistence type="predicted"/>
<dbReference type="WBParaSite" id="ALUE_0000789701-mRNA-1">
    <property type="protein sequence ID" value="ALUE_0000789701-mRNA-1"/>
    <property type="gene ID" value="ALUE_0000789701"/>
</dbReference>
<dbReference type="AlphaFoldDB" id="A0A0M3HX90"/>
<evidence type="ECO:0000256" key="1">
    <source>
        <dbReference type="SAM" id="MobiDB-lite"/>
    </source>
</evidence>